<name>A0A1G2CU21_9BACT</name>
<dbReference type="Proteomes" id="UP000177122">
    <property type="component" value="Unassembled WGS sequence"/>
</dbReference>
<evidence type="ECO:0000259" key="1">
    <source>
        <dbReference type="PROSITE" id="PS50828"/>
    </source>
</evidence>
<dbReference type="SMART" id="SM00463">
    <property type="entry name" value="SMR"/>
    <property type="match status" value="1"/>
</dbReference>
<gene>
    <name evidence="2" type="ORF">A2845_05215</name>
</gene>
<organism evidence="2 3">
    <name type="scientific">Candidatus Lloydbacteria bacterium RIFCSPHIGHO2_01_FULL_49_22</name>
    <dbReference type="NCBI Taxonomy" id="1798658"/>
    <lineage>
        <taxon>Bacteria</taxon>
        <taxon>Candidatus Lloydiibacteriota</taxon>
    </lineage>
</organism>
<reference evidence="2 3" key="1">
    <citation type="journal article" date="2016" name="Nat. Commun.">
        <title>Thousands of microbial genomes shed light on interconnected biogeochemical processes in an aquifer system.</title>
        <authorList>
            <person name="Anantharaman K."/>
            <person name="Brown C.T."/>
            <person name="Hug L.A."/>
            <person name="Sharon I."/>
            <person name="Castelle C.J."/>
            <person name="Probst A.J."/>
            <person name="Thomas B.C."/>
            <person name="Singh A."/>
            <person name="Wilkins M.J."/>
            <person name="Karaoz U."/>
            <person name="Brodie E.L."/>
            <person name="Williams K.H."/>
            <person name="Hubbard S.S."/>
            <person name="Banfield J.F."/>
        </authorList>
    </citation>
    <scope>NUCLEOTIDE SEQUENCE [LARGE SCALE GENOMIC DNA]</scope>
</reference>
<accession>A0A1G2CU21</accession>
<dbReference type="PROSITE" id="PS50828">
    <property type="entry name" value="SMR"/>
    <property type="match status" value="1"/>
</dbReference>
<sequence>MNKYPQQPDEIIDLHGRIITETECILRDLFAKDGPLHVRIIVGKGIHSKGGPVLRDFVKNYLTSRNIRFSQSKIQDGGDGALEVYVEK</sequence>
<comment type="caution">
    <text evidence="2">The sequence shown here is derived from an EMBL/GenBank/DDBJ whole genome shotgun (WGS) entry which is preliminary data.</text>
</comment>
<dbReference type="Pfam" id="PF01713">
    <property type="entry name" value="Smr"/>
    <property type="match status" value="1"/>
</dbReference>
<evidence type="ECO:0000313" key="3">
    <source>
        <dbReference type="Proteomes" id="UP000177122"/>
    </source>
</evidence>
<dbReference type="AlphaFoldDB" id="A0A1G2CU21"/>
<evidence type="ECO:0000313" key="2">
    <source>
        <dbReference type="EMBL" id="OGZ04863.1"/>
    </source>
</evidence>
<dbReference type="EMBL" id="MHLI01000019">
    <property type="protein sequence ID" value="OGZ04863.1"/>
    <property type="molecule type" value="Genomic_DNA"/>
</dbReference>
<dbReference type="SUPFAM" id="SSF160443">
    <property type="entry name" value="SMR domain-like"/>
    <property type="match status" value="1"/>
</dbReference>
<protein>
    <recommendedName>
        <fullName evidence="1">Smr domain-containing protein</fullName>
    </recommendedName>
</protein>
<feature type="domain" description="Smr" evidence="1">
    <location>
        <begin position="12"/>
        <end position="87"/>
    </location>
</feature>
<proteinExistence type="predicted"/>
<dbReference type="InterPro" id="IPR002625">
    <property type="entry name" value="Smr_dom"/>
</dbReference>
<dbReference type="Gene3D" id="3.30.1370.110">
    <property type="match status" value="1"/>
</dbReference>
<dbReference type="InterPro" id="IPR036063">
    <property type="entry name" value="Smr_dom_sf"/>
</dbReference>